<organism evidence="1 2">
    <name type="scientific">Portunus trituberculatus</name>
    <name type="common">Swimming crab</name>
    <name type="synonym">Neptunus trituberculatus</name>
    <dbReference type="NCBI Taxonomy" id="210409"/>
    <lineage>
        <taxon>Eukaryota</taxon>
        <taxon>Metazoa</taxon>
        <taxon>Ecdysozoa</taxon>
        <taxon>Arthropoda</taxon>
        <taxon>Crustacea</taxon>
        <taxon>Multicrustacea</taxon>
        <taxon>Malacostraca</taxon>
        <taxon>Eumalacostraca</taxon>
        <taxon>Eucarida</taxon>
        <taxon>Decapoda</taxon>
        <taxon>Pleocyemata</taxon>
        <taxon>Brachyura</taxon>
        <taxon>Eubrachyura</taxon>
        <taxon>Portunoidea</taxon>
        <taxon>Portunidae</taxon>
        <taxon>Portuninae</taxon>
        <taxon>Portunus</taxon>
    </lineage>
</organism>
<gene>
    <name evidence="1" type="ORF">E2C01_029872</name>
</gene>
<keyword evidence="2" id="KW-1185">Reference proteome</keyword>
<proteinExistence type="predicted"/>
<name>A0A5B7ESL2_PORTR</name>
<evidence type="ECO:0000313" key="1">
    <source>
        <dbReference type="EMBL" id="MPC36415.1"/>
    </source>
</evidence>
<comment type="caution">
    <text evidence="1">The sequence shown here is derived from an EMBL/GenBank/DDBJ whole genome shotgun (WGS) entry which is preliminary data.</text>
</comment>
<dbReference type="EMBL" id="VSRR010003511">
    <property type="protein sequence ID" value="MPC36415.1"/>
    <property type="molecule type" value="Genomic_DNA"/>
</dbReference>
<protein>
    <submittedName>
        <fullName evidence="1">Uncharacterized protein</fullName>
    </submittedName>
</protein>
<dbReference type="Proteomes" id="UP000324222">
    <property type="component" value="Unassembled WGS sequence"/>
</dbReference>
<accession>A0A5B7ESL2</accession>
<reference evidence="1 2" key="1">
    <citation type="submission" date="2019-05" db="EMBL/GenBank/DDBJ databases">
        <title>Another draft genome of Portunus trituberculatus and its Hox gene families provides insights of decapod evolution.</title>
        <authorList>
            <person name="Jeong J.-H."/>
            <person name="Song I."/>
            <person name="Kim S."/>
            <person name="Choi T."/>
            <person name="Kim D."/>
            <person name="Ryu S."/>
            <person name="Kim W."/>
        </authorList>
    </citation>
    <scope>NUCLEOTIDE SEQUENCE [LARGE SCALE GENOMIC DNA]</scope>
    <source>
        <tissue evidence="1">Muscle</tissue>
    </source>
</reference>
<evidence type="ECO:0000313" key="2">
    <source>
        <dbReference type="Proteomes" id="UP000324222"/>
    </source>
</evidence>
<sequence>MVSFIFLPFTPSTISLSRYGFPPLSLQPPPTFKANHPHTKRTTSPVQLKHFYNFPLGSLHHQWLIQLPLCYFSKNPKDSRDPLNSNHYHSTSTNTKTSFYTAHSISSDTPFTVPSYKTTRK</sequence>
<dbReference type="AlphaFoldDB" id="A0A5B7ESL2"/>